<feature type="domain" description="Sushi" evidence="7">
    <location>
        <begin position="210"/>
        <end position="275"/>
    </location>
</feature>
<dbReference type="PANTHER" id="PTHR45785:SF2">
    <property type="entry name" value="COMPLEMENT FACTOR H-RELATED"/>
    <property type="match status" value="1"/>
</dbReference>
<comment type="caution">
    <text evidence="5">Lacks conserved residue(s) required for the propagation of feature annotation.</text>
</comment>
<evidence type="ECO:0000313" key="9">
    <source>
        <dbReference type="Proteomes" id="UP000694700"/>
    </source>
</evidence>
<dbReference type="Ensembl" id="ENSCCRT00015065787.1">
    <property type="protein sequence ID" value="ENSCCRP00015063691.1"/>
    <property type="gene ID" value="ENSCCRG00015025991.1"/>
</dbReference>
<reference evidence="8" key="1">
    <citation type="submission" date="2025-08" db="UniProtKB">
        <authorList>
            <consortium name="Ensembl"/>
        </authorList>
    </citation>
    <scope>IDENTIFICATION</scope>
</reference>
<sequence>MESSLAFLCLWICFIVFASTSNGCSEIPVVENAEVSESSKKPQYSDDDTLDYSCVSGHVSPRKIIYKCSNNEWIKLRGDKCTLKPCESPEDIPNGRYIVESGRNFVFGTTIKYICNDGYQIMSRYDTRTCREGGWDNQLPACEEVSCERIAPDGNIQVEGLPDHSEDLIRSGHRLTFSCVDKGLIVRGQKEIICQSNGEWSSPIPTCVEATCLPQWSTTVGHLKIEGLPDIEGPVKPGHRLTFSCTGEGMKLNGQRDITCQSNGEWSSPFPKCQEIACEEEPLTNVEILFGHPVIDSPYKPGHILLFRCIDVNLKLNGRRAIECQSNGEWDYPYPTCREITCEVPRDQHVSRKSDYFSGHMKLDAKRPYRCESGYRETAAEATCTQDGWTPKPLCAEIRCEVPRDQHVYLPTEYFRGDMKLGARRSYYCESGYQPKAAEATCTRDGWTPNPLCAVPGKCGPPPPVNDGDTVEILKKEYSTGERVEYMCFNKYTLDLRHPFSRYLTCQQGEWRGNIKCLKPCTVTVEEMNERGIQLAYRDKQKMFAPHNDYLSFVCQWGKYSVGADFRQKCNDGVMTLPKCV</sequence>
<name>A0A8C1W8U1_CYPCA</name>
<dbReference type="PANTHER" id="PTHR45785">
    <property type="entry name" value="COMPLEMENT FACTOR H-RELATED"/>
    <property type="match status" value="1"/>
</dbReference>
<evidence type="ECO:0000256" key="3">
    <source>
        <dbReference type="ARBA" id="ARBA00022729"/>
    </source>
</evidence>
<dbReference type="Pfam" id="PF00084">
    <property type="entry name" value="Sushi"/>
    <property type="match status" value="7"/>
</dbReference>
<dbReference type="InterPro" id="IPR051503">
    <property type="entry name" value="ComplSys_Reg/VirEntry_Med"/>
</dbReference>
<comment type="subcellular location">
    <subcellularLocation>
        <location evidence="1">Virion</location>
    </subcellularLocation>
</comment>
<feature type="domain" description="Sushi" evidence="7">
    <location>
        <begin position="84"/>
        <end position="144"/>
    </location>
</feature>
<feature type="domain" description="Sushi" evidence="7">
    <location>
        <begin position="398"/>
        <end position="455"/>
    </location>
</feature>
<accession>A0A8C1W8U1</accession>
<evidence type="ECO:0000259" key="7">
    <source>
        <dbReference type="PROSITE" id="PS50923"/>
    </source>
</evidence>
<proteinExistence type="predicted"/>
<feature type="signal peptide" evidence="6">
    <location>
        <begin position="1"/>
        <end position="23"/>
    </location>
</feature>
<feature type="domain" description="Sushi" evidence="7">
    <location>
        <begin position="457"/>
        <end position="519"/>
    </location>
</feature>
<evidence type="ECO:0000256" key="4">
    <source>
        <dbReference type="ARBA" id="ARBA00023157"/>
    </source>
</evidence>
<dbReference type="AlphaFoldDB" id="A0A8C1W8U1"/>
<protein>
    <submittedName>
        <fullName evidence="8">Complement factor H like 4</fullName>
    </submittedName>
</protein>
<dbReference type="SMART" id="SM00032">
    <property type="entry name" value="CCP"/>
    <property type="match status" value="8"/>
</dbReference>
<evidence type="ECO:0000256" key="5">
    <source>
        <dbReference type="PROSITE-ProRule" id="PRU00302"/>
    </source>
</evidence>
<organism evidence="8 9">
    <name type="scientific">Cyprinus carpio</name>
    <name type="common">Common carp</name>
    <dbReference type="NCBI Taxonomy" id="7962"/>
    <lineage>
        <taxon>Eukaryota</taxon>
        <taxon>Metazoa</taxon>
        <taxon>Chordata</taxon>
        <taxon>Craniata</taxon>
        <taxon>Vertebrata</taxon>
        <taxon>Euteleostomi</taxon>
        <taxon>Actinopterygii</taxon>
        <taxon>Neopterygii</taxon>
        <taxon>Teleostei</taxon>
        <taxon>Ostariophysi</taxon>
        <taxon>Cypriniformes</taxon>
        <taxon>Cyprinidae</taxon>
        <taxon>Cyprininae</taxon>
        <taxon>Cyprinus</taxon>
    </lineage>
</organism>
<dbReference type="SUPFAM" id="SSF57535">
    <property type="entry name" value="Complement control module/SCR domain"/>
    <property type="match status" value="9"/>
</dbReference>
<dbReference type="InterPro" id="IPR000436">
    <property type="entry name" value="Sushi_SCR_CCP_dom"/>
</dbReference>
<keyword evidence="4 5" id="KW-1015">Disulfide bond</keyword>
<dbReference type="Gene3D" id="2.10.70.10">
    <property type="entry name" value="Complement Module, domain 1"/>
    <property type="match status" value="9"/>
</dbReference>
<dbReference type="PROSITE" id="PS50923">
    <property type="entry name" value="SUSHI"/>
    <property type="match status" value="7"/>
</dbReference>
<evidence type="ECO:0000256" key="6">
    <source>
        <dbReference type="SAM" id="SignalP"/>
    </source>
</evidence>
<dbReference type="InterPro" id="IPR035976">
    <property type="entry name" value="Sushi/SCR/CCP_sf"/>
</dbReference>
<feature type="domain" description="Sushi" evidence="7">
    <location>
        <begin position="340"/>
        <end position="397"/>
    </location>
</feature>
<dbReference type="CDD" id="cd00033">
    <property type="entry name" value="CCP"/>
    <property type="match status" value="5"/>
</dbReference>
<keyword evidence="2 5" id="KW-0768">Sushi</keyword>
<feature type="chain" id="PRO_5034733506" evidence="6">
    <location>
        <begin position="24"/>
        <end position="581"/>
    </location>
</feature>
<feature type="disulfide bond" evidence="5">
    <location>
        <begin position="115"/>
        <end position="142"/>
    </location>
</feature>
<dbReference type="Proteomes" id="UP000694700">
    <property type="component" value="Unplaced"/>
</dbReference>
<evidence type="ECO:0000256" key="2">
    <source>
        <dbReference type="ARBA" id="ARBA00022659"/>
    </source>
</evidence>
<keyword evidence="3 6" id="KW-0732">Signal</keyword>
<evidence type="ECO:0000256" key="1">
    <source>
        <dbReference type="ARBA" id="ARBA00004328"/>
    </source>
</evidence>
<feature type="domain" description="Sushi" evidence="7">
    <location>
        <begin position="276"/>
        <end position="339"/>
    </location>
</feature>
<evidence type="ECO:0000313" key="8">
    <source>
        <dbReference type="Ensembl" id="ENSCCRP00015063691.1"/>
    </source>
</evidence>
<feature type="domain" description="Sushi" evidence="7">
    <location>
        <begin position="145"/>
        <end position="209"/>
    </location>
</feature>